<protein>
    <recommendedName>
        <fullName evidence="6">BHLH domain-containing protein</fullName>
    </recommendedName>
</protein>
<dbReference type="GO" id="GO:0003700">
    <property type="term" value="F:DNA-binding transcription factor activity"/>
    <property type="evidence" value="ECO:0007669"/>
    <property type="project" value="InterPro"/>
</dbReference>
<evidence type="ECO:0000256" key="1">
    <source>
        <dbReference type="ARBA" id="ARBA00004123"/>
    </source>
</evidence>
<evidence type="ECO:0000313" key="8">
    <source>
        <dbReference type="Proteomes" id="UP000825935"/>
    </source>
</evidence>
<dbReference type="OrthoDB" id="1930635at2759"/>
<keyword evidence="8" id="KW-1185">Reference proteome</keyword>
<comment type="subcellular location">
    <subcellularLocation>
        <location evidence="1">Nucleus</location>
    </subcellularLocation>
</comment>
<dbReference type="CDD" id="cd11445">
    <property type="entry name" value="bHLH_AtPIF_like"/>
    <property type="match status" value="1"/>
</dbReference>
<dbReference type="PROSITE" id="PS50888">
    <property type="entry name" value="BHLH"/>
    <property type="match status" value="1"/>
</dbReference>
<dbReference type="GO" id="GO:0046983">
    <property type="term" value="F:protein dimerization activity"/>
    <property type="evidence" value="ECO:0007669"/>
    <property type="project" value="InterPro"/>
</dbReference>
<evidence type="ECO:0000259" key="6">
    <source>
        <dbReference type="PROSITE" id="PS50888"/>
    </source>
</evidence>
<feature type="region of interest" description="Disordered" evidence="5">
    <location>
        <begin position="384"/>
        <end position="408"/>
    </location>
</feature>
<reference evidence="7" key="1">
    <citation type="submission" date="2021-08" db="EMBL/GenBank/DDBJ databases">
        <title>WGS assembly of Ceratopteris richardii.</title>
        <authorList>
            <person name="Marchant D.B."/>
            <person name="Chen G."/>
            <person name="Jenkins J."/>
            <person name="Shu S."/>
            <person name="Leebens-Mack J."/>
            <person name="Grimwood J."/>
            <person name="Schmutz J."/>
            <person name="Soltis P."/>
            <person name="Soltis D."/>
            <person name="Chen Z.-H."/>
        </authorList>
    </citation>
    <scope>NUCLEOTIDE SEQUENCE</scope>
    <source>
        <strain evidence="7">Whitten #5841</strain>
        <tissue evidence="7">Leaf</tissue>
    </source>
</reference>
<gene>
    <name evidence="7" type="ORF">KP509_13G024600</name>
</gene>
<dbReference type="InterPro" id="IPR047265">
    <property type="entry name" value="PIF1-like_bHLH"/>
</dbReference>
<keyword evidence="4" id="KW-0539">Nucleus</keyword>
<comment type="caution">
    <text evidence="7">The sequence shown here is derived from an EMBL/GenBank/DDBJ whole genome shotgun (WGS) entry which is preliminary data.</text>
</comment>
<dbReference type="InterPro" id="IPR036638">
    <property type="entry name" value="HLH_DNA-bd_sf"/>
</dbReference>
<sequence length="623" mass="67659">MHKGDDQETCSLSSERISGIAYTNDGTLNAVVSKAVCSVDVPIKYEASSSADEMLCWLHYPPDDCLERGYCHDMFGDLPSSSAQLVRNAMVNELGSRPQNASLYIRSPSLVCAKGFHEKTSSSSVNIVSVQMSDSAREVVESCGSGPWDNADFRVAGADAVPIPSACQVEDKAILHRHADVYSELAIEGEGWKQVQMERRQSSPVEMEARSQSFGSEATTQNLSQQPRSFANISTLSCTPESMNRINGDIDSGVGEMLRAANFSLFARPAMESENKLHALAEDVGLTGIPERARQQEHFPVLSQESAATVDVGAIQPKVLPPLPQPTPSLVLKPSCSSVASEWSPSGSQTLPLTRRGCEDDALCTKERATCSIMSRRAADECVRASAHGTTSSSRCSGNSTERSSKLADVTVKRKIGVEDDSDKLTKNVQEPGAGERRASITKRMRTAEMHNQSERKRRVKINDRLRTLQQLIPNCNKPDKASLLDAVIEYIKLLQAQLQMVSISSGIAVPSWILPNSNMNNMYLPTFAQMSIATDMAMGMGLDIQMRMGMTSMGSGCAVMPVPLCPTPSSSPYPSRMASLQSVDHLQYPISTDSPNIPNFCFGPTHFPQNVPAQNHQTNTSS</sequence>
<evidence type="ECO:0000256" key="2">
    <source>
        <dbReference type="ARBA" id="ARBA00023015"/>
    </source>
</evidence>
<dbReference type="AlphaFoldDB" id="A0A8T2THD9"/>
<evidence type="ECO:0000256" key="4">
    <source>
        <dbReference type="ARBA" id="ARBA00023242"/>
    </source>
</evidence>
<dbReference type="EMBL" id="CM035418">
    <property type="protein sequence ID" value="KAH7420825.1"/>
    <property type="molecule type" value="Genomic_DNA"/>
</dbReference>
<organism evidence="7 8">
    <name type="scientific">Ceratopteris richardii</name>
    <name type="common">Triangle waterfern</name>
    <dbReference type="NCBI Taxonomy" id="49495"/>
    <lineage>
        <taxon>Eukaryota</taxon>
        <taxon>Viridiplantae</taxon>
        <taxon>Streptophyta</taxon>
        <taxon>Embryophyta</taxon>
        <taxon>Tracheophyta</taxon>
        <taxon>Polypodiopsida</taxon>
        <taxon>Polypodiidae</taxon>
        <taxon>Polypodiales</taxon>
        <taxon>Pteridineae</taxon>
        <taxon>Pteridaceae</taxon>
        <taxon>Parkerioideae</taxon>
        <taxon>Ceratopteris</taxon>
    </lineage>
</organism>
<dbReference type="Proteomes" id="UP000825935">
    <property type="component" value="Chromosome 13"/>
</dbReference>
<dbReference type="InterPro" id="IPR011598">
    <property type="entry name" value="bHLH_dom"/>
</dbReference>
<proteinExistence type="predicted"/>
<evidence type="ECO:0000256" key="5">
    <source>
        <dbReference type="SAM" id="MobiDB-lite"/>
    </source>
</evidence>
<evidence type="ECO:0000313" key="7">
    <source>
        <dbReference type="EMBL" id="KAH7420825.1"/>
    </source>
</evidence>
<keyword evidence="2" id="KW-0805">Transcription regulation</keyword>
<keyword evidence="3" id="KW-0804">Transcription</keyword>
<dbReference type="SMART" id="SM00353">
    <property type="entry name" value="HLH"/>
    <property type="match status" value="1"/>
</dbReference>
<dbReference type="PANTHER" id="PTHR46807:SF1">
    <property type="entry name" value="TRANSCRIPTION FACTOR PIF3"/>
    <property type="match status" value="1"/>
</dbReference>
<feature type="compositionally biased region" description="Polar residues" evidence="5">
    <location>
        <begin position="388"/>
        <end position="402"/>
    </location>
</feature>
<dbReference type="InterPro" id="IPR044273">
    <property type="entry name" value="PIF3-like"/>
</dbReference>
<dbReference type="Gene3D" id="4.10.280.10">
    <property type="entry name" value="Helix-loop-helix DNA-binding domain"/>
    <property type="match status" value="1"/>
</dbReference>
<dbReference type="GO" id="GO:0005634">
    <property type="term" value="C:nucleus"/>
    <property type="evidence" value="ECO:0007669"/>
    <property type="project" value="UniProtKB-SubCell"/>
</dbReference>
<dbReference type="SUPFAM" id="SSF47459">
    <property type="entry name" value="HLH, helix-loop-helix DNA-binding domain"/>
    <property type="match status" value="1"/>
</dbReference>
<dbReference type="Pfam" id="PF00010">
    <property type="entry name" value="HLH"/>
    <property type="match status" value="1"/>
</dbReference>
<name>A0A8T2THD9_CERRI</name>
<feature type="domain" description="BHLH" evidence="6">
    <location>
        <begin position="446"/>
        <end position="495"/>
    </location>
</feature>
<accession>A0A8T2THD9</accession>
<evidence type="ECO:0000256" key="3">
    <source>
        <dbReference type="ARBA" id="ARBA00023163"/>
    </source>
</evidence>
<dbReference type="PANTHER" id="PTHR46807">
    <property type="entry name" value="TRANSCRIPTION FACTOR PIF3"/>
    <property type="match status" value="1"/>
</dbReference>